<feature type="repeat" description="WD" evidence="6">
    <location>
        <begin position="449"/>
        <end position="482"/>
    </location>
</feature>
<evidence type="ECO:0000256" key="2">
    <source>
        <dbReference type="ARBA" id="ARBA00010226"/>
    </source>
</evidence>
<dbReference type="GO" id="GO:0061733">
    <property type="term" value="F:protein-lysine-acetyltransferase activity"/>
    <property type="evidence" value="ECO:0007669"/>
    <property type="project" value="UniProtKB-EC"/>
</dbReference>
<dbReference type="PRINTS" id="PR00320">
    <property type="entry name" value="GPROTEINBRPT"/>
</dbReference>
<name>L0B2F6_THEEQ</name>
<dbReference type="PROSITE" id="PS50082">
    <property type="entry name" value="WD_REPEATS_2"/>
    <property type="match status" value="4"/>
</dbReference>
<accession>L0B2F6</accession>
<dbReference type="EMBL" id="CP001670">
    <property type="protein sequence ID" value="AFZ81391.1"/>
    <property type="molecule type" value="Genomic_DNA"/>
</dbReference>
<dbReference type="Pfam" id="PF00400">
    <property type="entry name" value="WD40"/>
    <property type="match status" value="4"/>
</dbReference>
<dbReference type="GO" id="GO:0032040">
    <property type="term" value="C:small-subunit processome"/>
    <property type="evidence" value="ECO:0007669"/>
    <property type="project" value="TreeGrafter"/>
</dbReference>
<feature type="repeat" description="WD" evidence="6">
    <location>
        <begin position="535"/>
        <end position="571"/>
    </location>
</feature>
<dbReference type="eggNOG" id="KOG0291">
    <property type="taxonomic scope" value="Eukaryota"/>
</dbReference>
<organism evidence="8 9">
    <name type="scientific">Theileria equi strain WA</name>
    <dbReference type="NCBI Taxonomy" id="1537102"/>
    <lineage>
        <taxon>Eukaryota</taxon>
        <taxon>Sar</taxon>
        <taxon>Alveolata</taxon>
        <taxon>Apicomplexa</taxon>
        <taxon>Aconoidasida</taxon>
        <taxon>Piroplasmida</taxon>
        <taxon>Theileriidae</taxon>
        <taxon>Theileria</taxon>
    </lineage>
</organism>
<dbReference type="AlphaFoldDB" id="L0B2F6"/>
<dbReference type="EC" id="2.3.1.48" evidence="8"/>
<dbReference type="InterPro" id="IPR019775">
    <property type="entry name" value="WD40_repeat_CS"/>
</dbReference>
<keyword evidence="3 6" id="KW-0853">WD repeat</keyword>
<comment type="similarity">
    <text evidence="2">Belongs to the WD repeat PWP2 family.</text>
</comment>
<dbReference type="SUPFAM" id="SSF50998">
    <property type="entry name" value="Quinoprotein alcohol dehydrogenase-like"/>
    <property type="match status" value="1"/>
</dbReference>
<dbReference type="InterPro" id="IPR007148">
    <property type="entry name" value="SSU_processome_Utp12"/>
</dbReference>
<evidence type="ECO:0000256" key="6">
    <source>
        <dbReference type="PROSITE-ProRule" id="PRU00221"/>
    </source>
</evidence>
<feature type="repeat" description="WD" evidence="6">
    <location>
        <begin position="426"/>
        <end position="448"/>
    </location>
</feature>
<dbReference type="VEuPathDB" id="PiroplasmaDB:BEWA_008000"/>
<proteinExistence type="inferred from homology"/>
<dbReference type="Gene3D" id="2.130.10.10">
    <property type="entry name" value="YVTN repeat-like/Quinoprotein amine dehydrogenase"/>
    <property type="match status" value="4"/>
</dbReference>
<reference evidence="8 9" key="1">
    <citation type="journal article" date="2012" name="BMC Genomics">
        <title>Comparative genomic analysis and phylogenetic position of Theileria equi.</title>
        <authorList>
            <person name="Kappmeyer L.S."/>
            <person name="Thiagarajan M."/>
            <person name="Herndon D.R."/>
            <person name="Ramsay J.D."/>
            <person name="Caler E."/>
            <person name="Djikeng A."/>
            <person name="Gillespie J.J."/>
            <person name="Lau A.O."/>
            <person name="Roalson E.H."/>
            <person name="Silva J.C."/>
            <person name="Silva M.G."/>
            <person name="Suarez C.E."/>
            <person name="Ueti M.W."/>
            <person name="Nene V.M."/>
            <person name="Mealey R.H."/>
            <person name="Knowles D.P."/>
            <person name="Brayton K.A."/>
        </authorList>
    </citation>
    <scope>NUCLEOTIDE SEQUENCE [LARGE SCALE GENOMIC DNA]</scope>
    <source>
        <strain evidence="8 9">WA</strain>
    </source>
</reference>
<dbReference type="SUPFAM" id="SSF50978">
    <property type="entry name" value="WD40 repeat-like"/>
    <property type="match status" value="2"/>
</dbReference>
<dbReference type="Pfam" id="PF04003">
    <property type="entry name" value="Utp12"/>
    <property type="match status" value="1"/>
</dbReference>
<dbReference type="RefSeq" id="XP_004831057.1">
    <property type="nucleotide sequence ID" value="XM_004831000.1"/>
</dbReference>
<dbReference type="InterPro" id="IPR015943">
    <property type="entry name" value="WD40/YVTN_repeat-like_dom_sf"/>
</dbReference>
<dbReference type="SMART" id="SM00320">
    <property type="entry name" value="WD40"/>
    <property type="match status" value="12"/>
</dbReference>
<dbReference type="InterPro" id="IPR020472">
    <property type="entry name" value="WD40_PAC1"/>
</dbReference>
<dbReference type="Proteomes" id="UP000031512">
    <property type="component" value="Chromosome 3"/>
</dbReference>
<dbReference type="GeneID" id="15804640"/>
<keyword evidence="9" id="KW-1185">Reference proteome</keyword>
<dbReference type="GO" id="GO:0000028">
    <property type="term" value="P:ribosomal small subunit assembly"/>
    <property type="evidence" value="ECO:0007669"/>
    <property type="project" value="TreeGrafter"/>
</dbReference>
<dbReference type="InterPro" id="IPR027145">
    <property type="entry name" value="PWP2"/>
</dbReference>
<dbReference type="GO" id="GO:0000462">
    <property type="term" value="P:maturation of SSU-rRNA from tricistronic rRNA transcript (SSU-rRNA, 5.8S rRNA, LSU-rRNA)"/>
    <property type="evidence" value="ECO:0007669"/>
    <property type="project" value="TreeGrafter"/>
</dbReference>
<gene>
    <name evidence="8" type="ORF">BEWA_008000</name>
</gene>
<dbReference type="CDD" id="cd00200">
    <property type="entry name" value="WD40"/>
    <property type="match status" value="1"/>
</dbReference>
<dbReference type="InterPro" id="IPR001680">
    <property type="entry name" value="WD40_rpt"/>
</dbReference>
<protein>
    <submittedName>
        <fullName evidence="8">WD domain, G-beta repeat family protein</fullName>
        <ecNumber evidence="8">2.3.1.48</ecNumber>
    </submittedName>
</protein>
<evidence type="ECO:0000259" key="7">
    <source>
        <dbReference type="Pfam" id="PF04003"/>
    </source>
</evidence>
<dbReference type="OrthoDB" id="3142434at2759"/>
<evidence type="ECO:0000256" key="3">
    <source>
        <dbReference type="ARBA" id="ARBA00022574"/>
    </source>
</evidence>
<evidence type="ECO:0000256" key="4">
    <source>
        <dbReference type="ARBA" id="ARBA00022737"/>
    </source>
</evidence>
<feature type="repeat" description="WD" evidence="6">
    <location>
        <begin position="159"/>
        <end position="193"/>
    </location>
</feature>
<dbReference type="InterPro" id="IPR011047">
    <property type="entry name" value="Quinoprotein_ADH-like_sf"/>
</dbReference>
<keyword evidence="5" id="KW-0539">Nucleus</keyword>
<dbReference type="PROSITE" id="PS00678">
    <property type="entry name" value="WD_REPEATS_1"/>
    <property type="match status" value="1"/>
</dbReference>
<dbReference type="InterPro" id="IPR036322">
    <property type="entry name" value="WD40_repeat_dom_sf"/>
</dbReference>
<comment type="subcellular location">
    <subcellularLocation>
        <location evidence="1">Nucleus</location>
        <location evidence="1">Nucleolus</location>
    </subcellularLocation>
</comment>
<dbReference type="PANTHER" id="PTHR19858">
    <property type="entry name" value="WD40 REPEAT PROTEIN"/>
    <property type="match status" value="1"/>
</dbReference>
<dbReference type="PROSITE" id="PS50294">
    <property type="entry name" value="WD_REPEATS_REGION"/>
    <property type="match status" value="3"/>
</dbReference>
<keyword evidence="8" id="KW-0808">Transferase</keyword>
<dbReference type="GO" id="GO:0034388">
    <property type="term" value="C:Pwp2p-containing subcomplex of 90S preribosome"/>
    <property type="evidence" value="ECO:0007669"/>
    <property type="project" value="TreeGrafter"/>
</dbReference>
<evidence type="ECO:0000313" key="9">
    <source>
        <dbReference type="Proteomes" id="UP000031512"/>
    </source>
</evidence>
<sequence>MSIYSLGNVCGAPYTGGRISFSPDGGSLLAPVGNRVTIYDLQTNKSTTLSSETRSDLVSIVCHPTKPLANLIDEDGYCYVLNLLRDKILHRLNLNDATSISARSIDGPVGRLNDPKHIIGHASFSPDTNYFAVAIANKLMIWTSPQEELCWKMKLHRKLTGHMDKINHLDWSSDSKFIITSSKDMTVRLWSVDPIPGFVPSSFVDHRRSIKSAFFTKDMGHICSISREGVIILWKLTEGTNVDNAARSIGSRRKRNAKERVSYIKTSANEEHPFCSRTWIKETQGYCNQPEKALVSRISYNKDTNIFVVGFTGGTFGIYEIPELKSLYTLRIGNELPIVDSVDITKDGDWLGLACSETGTLVVWEWKSETYIMKQQAHYSGVRCVSFSTSGSHAINIGKDTNKDLNVDIDQNYGSNKLGMGSRYIVATGGFDGKIKLWDSNTGLCYVTFQEHTASVEAICFTPQANAIISASLDGTVRAYDLLRYRNFRVLTASRVQYTSVTCDSSGTIVAAGSMGESYSIFIWDLQTGKELDELHGHTAPISSVVFHPHPAYSGFLVSSSWDKYINIWNIFGRADKGGSTEPLLNSSSIIATAFDPRGNSILAASILCGHVVFWDLDNCEQIGSIDGIRDIQSGREYSERFSAINIKNRKDDDIQSSVNKNQHFNSIAYSSSGRLLICGSRNSPHVCIYSTGSYILVYMFTLTHNRSLSGITRVLNSKYMTEYGYSLQEYDLSDDEHCEGAQERTRIKTHKSLPGVKIGEFKKEERFHVWSVSASSDGRQFAAATTHGLYIYSLDSYIKTPTHVNEVLKSVNNFEPQLLTKNVTTTNVISALEKNEYTEAFILALALNNFNVLLMVYENVPVDKIQAIVSSIDTNFIGVLLNFIRNIINNESPNGTIHLGFHLAWLETIFNIHMRNIGDVNTSSVIQCGNIDVRTMMLLLLRQLRQTKSNIVGVLTSNAHTVDYIRRVCEMNVVEQERCMSRL</sequence>
<keyword evidence="8" id="KW-0012">Acyltransferase</keyword>
<evidence type="ECO:0000313" key="8">
    <source>
        <dbReference type="EMBL" id="AFZ81391.1"/>
    </source>
</evidence>
<keyword evidence="4" id="KW-0677">Repeat</keyword>
<dbReference type="STRING" id="1537102.L0B2F6"/>
<dbReference type="KEGG" id="beq:BEWA_008000"/>
<evidence type="ECO:0000256" key="5">
    <source>
        <dbReference type="ARBA" id="ARBA00023242"/>
    </source>
</evidence>
<evidence type="ECO:0000256" key="1">
    <source>
        <dbReference type="ARBA" id="ARBA00004604"/>
    </source>
</evidence>
<feature type="domain" description="Small-subunit processome Utp12" evidence="7">
    <location>
        <begin position="852"/>
        <end position="967"/>
    </location>
</feature>
<dbReference type="PANTHER" id="PTHR19858:SF0">
    <property type="entry name" value="PERIODIC TRYPTOPHAN PROTEIN 2 HOMOLOG"/>
    <property type="match status" value="1"/>
</dbReference>